<evidence type="ECO:0000313" key="2">
    <source>
        <dbReference type="Proteomes" id="UP000789759"/>
    </source>
</evidence>
<protein>
    <submittedName>
        <fullName evidence="1">14705_t:CDS:1</fullName>
    </submittedName>
</protein>
<dbReference type="AlphaFoldDB" id="A0A9N9C5U4"/>
<sequence>MTKETLREKSNKAEKYISLKAALDSIHHELQELYKNSFIDNNYQK</sequence>
<evidence type="ECO:0000313" key="1">
    <source>
        <dbReference type="EMBL" id="CAG8590075.1"/>
    </source>
</evidence>
<proteinExistence type="predicted"/>
<keyword evidence="2" id="KW-1185">Reference proteome</keyword>
<organism evidence="1 2">
    <name type="scientific">Cetraspora pellucida</name>
    <dbReference type="NCBI Taxonomy" id="1433469"/>
    <lineage>
        <taxon>Eukaryota</taxon>
        <taxon>Fungi</taxon>
        <taxon>Fungi incertae sedis</taxon>
        <taxon>Mucoromycota</taxon>
        <taxon>Glomeromycotina</taxon>
        <taxon>Glomeromycetes</taxon>
        <taxon>Diversisporales</taxon>
        <taxon>Gigasporaceae</taxon>
        <taxon>Cetraspora</taxon>
    </lineage>
</organism>
<name>A0A9N9C5U4_9GLOM</name>
<reference evidence="1" key="1">
    <citation type="submission" date="2021-06" db="EMBL/GenBank/DDBJ databases">
        <authorList>
            <person name="Kallberg Y."/>
            <person name="Tangrot J."/>
            <person name="Rosling A."/>
        </authorList>
    </citation>
    <scope>NUCLEOTIDE SEQUENCE</scope>
    <source>
        <strain evidence="1">FL966</strain>
    </source>
</reference>
<dbReference type="Proteomes" id="UP000789759">
    <property type="component" value="Unassembled WGS sequence"/>
</dbReference>
<accession>A0A9N9C5U4</accession>
<dbReference type="EMBL" id="CAJVQA010004055">
    <property type="protein sequence ID" value="CAG8590075.1"/>
    <property type="molecule type" value="Genomic_DNA"/>
</dbReference>
<comment type="caution">
    <text evidence="1">The sequence shown here is derived from an EMBL/GenBank/DDBJ whole genome shotgun (WGS) entry which is preliminary data.</text>
</comment>
<gene>
    <name evidence="1" type="ORF">CPELLU_LOCUS6487</name>
</gene>